<accession>A0AAP0FYE2</accession>
<sequence length="54" mass="6001">MCGDDYLQKTTFDSYLYKRVVPGNPLDDLKLASNTIGSLVMASMLKREMAKLAS</sequence>
<evidence type="ECO:0000313" key="2">
    <source>
        <dbReference type="Proteomes" id="UP001418222"/>
    </source>
</evidence>
<gene>
    <name evidence="1" type="ORF">KSP39_PZI019785</name>
</gene>
<name>A0AAP0FYE2_9ASPA</name>
<organism evidence="1 2">
    <name type="scientific">Platanthera zijinensis</name>
    <dbReference type="NCBI Taxonomy" id="2320716"/>
    <lineage>
        <taxon>Eukaryota</taxon>
        <taxon>Viridiplantae</taxon>
        <taxon>Streptophyta</taxon>
        <taxon>Embryophyta</taxon>
        <taxon>Tracheophyta</taxon>
        <taxon>Spermatophyta</taxon>
        <taxon>Magnoliopsida</taxon>
        <taxon>Liliopsida</taxon>
        <taxon>Asparagales</taxon>
        <taxon>Orchidaceae</taxon>
        <taxon>Orchidoideae</taxon>
        <taxon>Orchideae</taxon>
        <taxon>Orchidinae</taxon>
        <taxon>Platanthera</taxon>
    </lineage>
</organism>
<protein>
    <submittedName>
        <fullName evidence="1">Uncharacterized protein</fullName>
    </submittedName>
</protein>
<keyword evidence="2" id="KW-1185">Reference proteome</keyword>
<reference evidence="1 2" key="1">
    <citation type="journal article" date="2022" name="Nat. Plants">
        <title>Genomes of leafy and leafless Platanthera orchids illuminate the evolution of mycoheterotrophy.</title>
        <authorList>
            <person name="Li M.H."/>
            <person name="Liu K.W."/>
            <person name="Li Z."/>
            <person name="Lu H.C."/>
            <person name="Ye Q.L."/>
            <person name="Zhang D."/>
            <person name="Wang J.Y."/>
            <person name="Li Y.F."/>
            <person name="Zhong Z.M."/>
            <person name="Liu X."/>
            <person name="Yu X."/>
            <person name="Liu D.K."/>
            <person name="Tu X.D."/>
            <person name="Liu B."/>
            <person name="Hao Y."/>
            <person name="Liao X.Y."/>
            <person name="Jiang Y.T."/>
            <person name="Sun W.H."/>
            <person name="Chen J."/>
            <person name="Chen Y.Q."/>
            <person name="Ai Y."/>
            <person name="Zhai J.W."/>
            <person name="Wu S.S."/>
            <person name="Zhou Z."/>
            <person name="Hsiao Y.Y."/>
            <person name="Wu W.L."/>
            <person name="Chen Y.Y."/>
            <person name="Lin Y.F."/>
            <person name="Hsu J.L."/>
            <person name="Li C.Y."/>
            <person name="Wang Z.W."/>
            <person name="Zhao X."/>
            <person name="Zhong W.Y."/>
            <person name="Ma X.K."/>
            <person name="Ma L."/>
            <person name="Huang J."/>
            <person name="Chen G.Z."/>
            <person name="Huang M.Z."/>
            <person name="Huang L."/>
            <person name="Peng D.H."/>
            <person name="Luo Y.B."/>
            <person name="Zou S.Q."/>
            <person name="Chen S.P."/>
            <person name="Lan S."/>
            <person name="Tsai W.C."/>
            <person name="Van de Peer Y."/>
            <person name="Liu Z.J."/>
        </authorList>
    </citation>
    <scope>NUCLEOTIDE SEQUENCE [LARGE SCALE GENOMIC DNA]</scope>
    <source>
        <strain evidence="1">Lor287</strain>
    </source>
</reference>
<comment type="caution">
    <text evidence="1">The sequence shown here is derived from an EMBL/GenBank/DDBJ whole genome shotgun (WGS) entry which is preliminary data.</text>
</comment>
<dbReference type="AlphaFoldDB" id="A0AAP0FYE2"/>
<dbReference type="EMBL" id="JBBWWQ010000017">
    <property type="protein sequence ID" value="KAK8923949.1"/>
    <property type="molecule type" value="Genomic_DNA"/>
</dbReference>
<evidence type="ECO:0000313" key="1">
    <source>
        <dbReference type="EMBL" id="KAK8923949.1"/>
    </source>
</evidence>
<dbReference type="Proteomes" id="UP001418222">
    <property type="component" value="Unassembled WGS sequence"/>
</dbReference>
<proteinExistence type="predicted"/>